<feature type="domain" description="Prohead serine protease" evidence="4">
    <location>
        <begin position="14"/>
        <end position="166"/>
    </location>
</feature>
<reference evidence="5" key="1">
    <citation type="submission" date="2020-10" db="EMBL/GenBank/DDBJ databases">
        <authorList>
            <person name="Gilroy R."/>
        </authorList>
    </citation>
    <scope>NUCLEOTIDE SEQUENCE</scope>
    <source>
        <strain evidence="5">ChiSjej1B19-7085</strain>
    </source>
</reference>
<dbReference type="AlphaFoldDB" id="A0A9D1DQG4"/>
<proteinExistence type="predicted"/>
<dbReference type="Proteomes" id="UP000886785">
    <property type="component" value="Unassembled WGS sequence"/>
</dbReference>
<dbReference type="GO" id="GO:0006508">
    <property type="term" value="P:proteolysis"/>
    <property type="evidence" value="ECO:0007669"/>
    <property type="project" value="UniProtKB-KW"/>
</dbReference>
<sequence length="197" mass="22773">MIERRILQTTPFQTREENGKRYLDGYYAVFNQEYEVYPGWIETIAPGAFSRTLREGRDVKVLWNHNLDIVLGSTANRTASLAEDERGLYGPVEINENDQDAKNGYARVSRGDVRGCSFGFEIRGMEESWDDDGTYRTRLTDVELYEVSPCSFPAYTQTSIQARARDELDSAKARFDKAKKEKSETWRAEMRRRLKGD</sequence>
<dbReference type="EMBL" id="DVHF01000064">
    <property type="protein sequence ID" value="HIR57138.1"/>
    <property type="molecule type" value="Genomic_DNA"/>
</dbReference>
<evidence type="ECO:0000259" key="4">
    <source>
        <dbReference type="Pfam" id="PF04586"/>
    </source>
</evidence>
<name>A0A9D1DQG4_9FIRM</name>
<evidence type="ECO:0000256" key="1">
    <source>
        <dbReference type="ARBA" id="ARBA00022612"/>
    </source>
</evidence>
<organism evidence="5 6">
    <name type="scientific">Candidatus Gallacutalibacter pullicola</name>
    <dbReference type="NCBI Taxonomy" id="2840830"/>
    <lineage>
        <taxon>Bacteria</taxon>
        <taxon>Bacillati</taxon>
        <taxon>Bacillota</taxon>
        <taxon>Clostridia</taxon>
        <taxon>Eubacteriales</taxon>
        <taxon>Candidatus Gallacutalibacter</taxon>
    </lineage>
</organism>
<evidence type="ECO:0000313" key="5">
    <source>
        <dbReference type="EMBL" id="HIR57138.1"/>
    </source>
</evidence>
<comment type="caution">
    <text evidence="5">The sequence shown here is derived from an EMBL/GenBank/DDBJ whole genome shotgun (WGS) entry which is preliminary data.</text>
</comment>
<evidence type="ECO:0000256" key="3">
    <source>
        <dbReference type="ARBA" id="ARBA00022801"/>
    </source>
</evidence>
<protein>
    <submittedName>
        <fullName evidence="5">HK97 family phage prohead protease</fullName>
    </submittedName>
</protein>
<reference evidence="5" key="2">
    <citation type="journal article" date="2021" name="PeerJ">
        <title>Extensive microbial diversity within the chicken gut microbiome revealed by metagenomics and culture.</title>
        <authorList>
            <person name="Gilroy R."/>
            <person name="Ravi A."/>
            <person name="Getino M."/>
            <person name="Pursley I."/>
            <person name="Horton D.L."/>
            <person name="Alikhan N.F."/>
            <person name="Baker D."/>
            <person name="Gharbi K."/>
            <person name="Hall N."/>
            <person name="Watson M."/>
            <person name="Adriaenssens E.M."/>
            <person name="Foster-Nyarko E."/>
            <person name="Jarju S."/>
            <person name="Secka A."/>
            <person name="Antonio M."/>
            <person name="Oren A."/>
            <person name="Chaudhuri R.R."/>
            <person name="La Ragione R."/>
            <person name="Hildebrand F."/>
            <person name="Pallen M.J."/>
        </authorList>
    </citation>
    <scope>NUCLEOTIDE SEQUENCE</scope>
    <source>
        <strain evidence="5">ChiSjej1B19-7085</strain>
    </source>
</reference>
<evidence type="ECO:0000256" key="2">
    <source>
        <dbReference type="ARBA" id="ARBA00022670"/>
    </source>
</evidence>
<evidence type="ECO:0000313" key="6">
    <source>
        <dbReference type="Proteomes" id="UP000886785"/>
    </source>
</evidence>
<gene>
    <name evidence="5" type="ORF">IAA54_05665</name>
</gene>
<dbReference type="NCBIfam" id="TIGR01543">
    <property type="entry name" value="proheadase_HK97"/>
    <property type="match status" value="1"/>
</dbReference>
<dbReference type="GO" id="GO:0008233">
    <property type="term" value="F:peptidase activity"/>
    <property type="evidence" value="ECO:0007669"/>
    <property type="project" value="UniProtKB-KW"/>
</dbReference>
<accession>A0A9D1DQG4</accession>
<dbReference type="InterPro" id="IPR006433">
    <property type="entry name" value="Prohead_protease"/>
</dbReference>
<dbReference type="Pfam" id="PF04586">
    <property type="entry name" value="Peptidase_S78"/>
    <property type="match status" value="1"/>
</dbReference>
<keyword evidence="3" id="KW-0378">Hydrolase</keyword>
<keyword evidence="1" id="KW-1188">Viral release from host cell</keyword>
<dbReference type="InterPro" id="IPR054613">
    <property type="entry name" value="Peptidase_S78_dom"/>
</dbReference>
<keyword evidence="2 5" id="KW-0645">Protease</keyword>